<dbReference type="PANTHER" id="PTHR34975:SF2">
    <property type="entry name" value="SPORE GERMINATION PROTEIN A2"/>
    <property type="match status" value="1"/>
</dbReference>
<evidence type="ECO:0000256" key="4">
    <source>
        <dbReference type="ARBA" id="ARBA00022544"/>
    </source>
</evidence>
<evidence type="ECO:0000313" key="10">
    <source>
        <dbReference type="Proteomes" id="UP000679749"/>
    </source>
</evidence>
<comment type="similarity">
    <text evidence="2">Belongs to the amino acid-polyamine-organocation (APC) superfamily. Spore germination protein (SGP) (TC 2.A.3.9) family.</text>
</comment>
<feature type="transmembrane region" description="Helical" evidence="8">
    <location>
        <begin position="337"/>
        <end position="355"/>
    </location>
</feature>
<feature type="transmembrane region" description="Helical" evidence="8">
    <location>
        <begin position="304"/>
        <end position="322"/>
    </location>
</feature>
<keyword evidence="4" id="KW-0309">Germination</keyword>
<sequence length="363" mass="42556">MKTEIKPEFLVSPFLVSFLVHGTQYGVGVLSFQRELAEFVGHDAWISIIITGFIIHILIWMIYTMLNNDKGDLFTIHQRTFGKWIGNLFSLLFILYVLTMAITVLRSYIEIVQVWMFPLLKTWPFALVLLLIVYYVVTSGFRAVTGICFLAVVFPAYLILTFFVPIEFSNFRNLLPIFDHSIYDMVKSIKGASLSFSGFEYLLFYYPFIKNPASSQKYAHYGNLFTTLLYLLIMIVTLAFFDQEYLKIVIWPTLMMWKIIKLPFVERFEIIGVTTWAVVMMPIICLMFWSASRGIKKLFKVKQKKALVVLLFICFTISCFLTERETIQQYNQWTSEIGFYILFCYLPVLFVCYHIRFKMGKKI</sequence>
<dbReference type="Pfam" id="PF03845">
    <property type="entry name" value="Spore_permease"/>
    <property type="match status" value="1"/>
</dbReference>
<dbReference type="InterPro" id="IPR004761">
    <property type="entry name" value="Spore_GerAB"/>
</dbReference>
<evidence type="ECO:0000313" key="9">
    <source>
        <dbReference type="EMBL" id="MBS4212856.1"/>
    </source>
</evidence>
<evidence type="ECO:0000256" key="1">
    <source>
        <dbReference type="ARBA" id="ARBA00004141"/>
    </source>
</evidence>
<keyword evidence="6 8" id="KW-1133">Transmembrane helix</keyword>
<reference evidence="9" key="1">
    <citation type="submission" date="2021-05" db="EMBL/GenBank/DDBJ databases">
        <title>Novel Bacillus species.</title>
        <authorList>
            <person name="Liu G."/>
        </authorList>
    </citation>
    <scope>NUCLEOTIDE SEQUENCE</scope>
    <source>
        <strain evidence="9">FJAT-49825</strain>
    </source>
</reference>
<keyword evidence="10" id="KW-1185">Reference proteome</keyword>
<comment type="caution">
    <text evidence="9">The sequence shown here is derived from an EMBL/GenBank/DDBJ whole genome shotgun (WGS) entry which is preliminary data.</text>
</comment>
<dbReference type="NCBIfam" id="TIGR00912">
    <property type="entry name" value="2A0309"/>
    <property type="match status" value="1"/>
</dbReference>
<evidence type="ECO:0000256" key="3">
    <source>
        <dbReference type="ARBA" id="ARBA00022448"/>
    </source>
</evidence>
<dbReference type="PANTHER" id="PTHR34975">
    <property type="entry name" value="SPORE GERMINATION PROTEIN A2"/>
    <property type="match status" value="1"/>
</dbReference>
<evidence type="ECO:0000256" key="7">
    <source>
        <dbReference type="ARBA" id="ARBA00023136"/>
    </source>
</evidence>
<dbReference type="EMBL" id="JAGYPF010000002">
    <property type="protein sequence ID" value="MBS4212856.1"/>
    <property type="molecule type" value="Genomic_DNA"/>
</dbReference>
<feature type="transmembrane region" description="Helical" evidence="8">
    <location>
        <begin position="115"/>
        <end position="137"/>
    </location>
</feature>
<name>A0A942U1H9_9BACI</name>
<dbReference type="RefSeq" id="WP_213117380.1">
    <property type="nucleotide sequence ID" value="NZ_JAGYPF010000002.1"/>
</dbReference>
<keyword evidence="3" id="KW-0813">Transport</keyword>
<gene>
    <name evidence="9" type="ORF">KHA99_10410</name>
</gene>
<feature type="transmembrane region" description="Helical" evidence="8">
    <location>
        <begin position="144"/>
        <end position="168"/>
    </location>
</feature>
<accession>A0A942U1H9</accession>
<dbReference type="GO" id="GO:0009847">
    <property type="term" value="P:spore germination"/>
    <property type="evidence" value="ECO:0007669"/>
    <property type="project" value="InterPro"/>
</dbReference>
<dbReference type="Gene3D" id="1.20.1740.10">
    <property type="entry name" value="Amino acid/polyamine transporter I"/>
    <property type="match status" value="1"/>
</dbReference>
<evidence type="ECO:0000256" key="6">
    <source>
        <dbReference type="ARBA" id="ARBA00022989"/>
    </source>
</evidence>
<dbReference type="Proteomes" id="UP000679749">
    <property type="component" value="Unassembled WGS sequence"/>
</dbReference>
<dbReference type="AlphaFoldDB" id="A0A942U1H9"/>
<evidence type="ECO:0000256" key="5">
    <source>
        <dbReference type="ARBA" id="ARBA00022692"/>
    </source>
</evidence>
<keyword evidence="7 8" id="KW-0472">Membrane</keyword>
<comment type="subcellular location">
    <subcellularLocation>
        <location evidence="1">Membrane</location>
        <topology evidence="1">Multi-pass membrane protein</topology>
    </subcellularLocation>
</comment>
<dbReference type="GO" id="GO:0016020">
    <property type="term" value="C:membrane"/>
    <property type="evidence" value="ECO:0007669"/>
    <property type="project" value="UniProtKB-SubCell"/>
</dbReference>
<evidence type="ECO:0000256" key="2">
    <source>
        <dbReference type="ARBA" id="ARBA00007998"/>
    </source>
</evidence>
<evidence type="ECO:0000256" key="8">
    <source>
        <dbReference type="SAM" id="Phobius"/>
    </source>
</evidence>
<proteinExistence type="inferred from homology"/>
<feature type="transmembrane region" description="Helical" evidence="8">
    <location>
        <begin position="270"/>
        <end position="292"/>
    </location>
</feature>
<feature type="transmembrane region" description="Helical" evidence="8">
    <location>
        <begin position="188"/>
        <end position="209"/>
    </location>
</feature>
<feature type="transmembrane region" description="Helical" evidence="8">
    <location>
        <begin position="44"/>
        <end position="63"/>
    </location>
</feature>
<feature type="transmembrane region" description="Helical" evidence="8">
    <location>
        <begin position="84"/>
        <end position="109"/>
    </location>
</feature>
<organism evidence="9 10">
    <name type="scientific">Neobacillus rhizophilus</name>
    <dbReference type="NCBI Taxonomy" id="2833579"/>
    <lineage>
        <taxon>Bacteria</taxon>
        <taxon>Bacillati</taxon>
        <taxon>Bacillota</taxon>
        <taxon>Bacilli</taxon>
        <taxon>Bacillales</taxon>
        <taxon>Bacillaceae</taxon>
        <taxon>Neobacillus</taxon>
    </lineage>
</organism>
<protein>
    <submittedName>
        <fullName evidence="9">GerAB/ArcD/ProY family transporter</fullName>
    </submittedName>
</protein>
<feature type="transmembrane region" description="Helical" evidence="8">
    <location>
        <begin position="221"/>
        <end position="241"/>
    </location>
</feature>
<keyword evidence="5 8" id="KW-0812">Transmembrane</keyword>